<feature type="region of interest" description="Disordered" evidence="1">
    <location>
        <begin position="131"/>
        <end position="175"/>
    </location>
</feature>
<gene>
    <name evidence="2" type="ORF">PACLA_8A008415</name>
</gene>
<feature type="compositionally biased region" description="Basic and acidic residues" evidence="1">
    <location>
        <begin position="131"/>
        <end position="140"/>
    </location>
</feature>
<dbReference type="AlphaFoldDB" id="A0A6S7KVZ9"/>
<organism evidence="2 3">
    <name type="scientific">Paramuricea clavata</name>
    <name type="common">Red gorgonian</name>
    <name type="synonym">Violescent sea-whip</name>
    <dbReference type="NCBI Taxonomy" id="317549"/>
    <lineage>
        <taxon>Eukaryota</taxon>
        <taxon>Metazoa</taxon>
        <taxon>Cnidaria</taxon>
        <taxon>Anthozoa</taxon>
        <taxon>Octocorallia</taxon>
        <taxon>Malacalcyonacea</taxon>
        <taxon>Plexauridae</taxon>
        <taxon>Paramuricea</taxon>
    </lineage>
</organism>
<proteinExistence type="predicted"/>
<feature type="non-terminal residue" evidence="2">
    <location>
        <position position="217"/>
    </location>
</feature>
<accession>A0A6S7KVZ9</accession>
<protein>
    <submittedName>
        <fullName evidence="2">LYR motif-containing 4</fullName>
    </submittedName>
</protein>
<name>A0A6S7KVZ9_PARCT</name>
<dbReference type="SUPFAM" id="SSF57756">
    <property type="entry name" value="Retrovirus zinc finger-like domains"/>
    <property type="match status" value="1"/>
</dbReference>
<dbReference type="EMBL" id="CACRXK020047876">
    <property type="protein sequence ID" value="CAB4046230.1"/>
    <property type="molecule type" value="Genomic_DNA"/>
</dbReference>
<sequence>SDLRSRLASQITPATEVLGANGCLEILQDDFNGRYPLVLRRLDYFNRRQIDGELFTDFISKLEELSKLADLDKLTTDDILVFSSLCGTKNKELLDDLLKVEDPNLKKIKKAARVFESKATTKAKLKIADAETISKIEKPRQPRHPGNQRQDWRSTNKSQPRGSTKPTPMPAVNDDRPCGRCNVMGHHAKTCSWPKDTICKGCKKRGHIKPACRERKA</sequence>
<evidence type="ECO:0000256" key="1">
    <source>
        <dbReference type="SAM" id="MobiDB-lite"/>
    </source>
</evidence>
<dbReference type="Gene3D" id="4.10.60.10">
    <property type="entry name" value="Zinc finger, CCHC-type"/>
    <property type="match status" value="1"/>
</dbReference>
<dbReference type="GO" id="GO:0003676">
    <property type="term" value="F:nucleic acid binding"/>
    <property type="evidence" value="ECO:0007669"/>
    <property type="project" value="InterPro"/>
</dbReference>
<reference evidence="2" key="1">
    <citation type="submission" date="2020-04" db="EMBL/GenBank/DDBJ databases">
        <authorList>
            <person name="Alioto T."/>
            <person name="Alioto T."/>
            <person name="Gomez Garrido J."/>
        </authorList>
    </citation>
    <scope>NUCLEOTIDE SEQUENCE</scope>
    <source>
        <strain evidence="2">A484AB</strain>
    </source>
</reference>
<feature type="compositionally biased region" description="Polar residues" evidence="1">
    <location>
        <begin position="147"/>
        <end position="166"/>
    </location>
</feature>
<keyword evidence="3" id="KW-1185">Reference proteome</keyword>
<feature type="non-terminal residue" evidence="2">
    <location>
        <position position="1"/>
    </location>
</feature>
<dbReference type="GO" id="GO:0008270">
    <property type="term" value="F:zinc ion binding"/>
    <property type="evidence" value="ECO:0007669"/>
    <property type="project" value="InterPro"/>
</dbReference>
<dbReference type="InterPro" id="IPR036875">
    <property type="entry name" value="Znf_CCHC_sf"/>
</dbReference>
<comment type="caution">
    <text evidence="2">The sequence shown here is derived from an EMBL/GenBank/DDBJ whole genome shotgun (WGS) entry which is preliminary data.</text>
</comment>
<evidence type="ECO:0000313" key="3">
    <source>
        <dbReference type="Proteomes" id="UP001152795"/>
    </source>
</evidence>
<evidence type="ECO:0000313" key="2">
    <source>
        <dbReference type="EMBL" id="CAB4046230.1"/>
    </source>
</evidence>
<dbReference type="Proteomes" id="UP001152795">
    <property type="component" value="Unassembled WGS sequence"/>
</dbReference>